<sequence length="151" mass="17317">MMEGCRNGGKPGNSRRGLEITNPWDPMDNSSAQASFHATTGDIYRFYRKPPAEWDWQKKTDRRKILAFVYEGSPWVNLDSVWGEMEELMVSDPTKARRFFLNQLVQGQGSYMSERLWDATMQVRVVEPGSLCENPGAKNGCDGWRINGFHH</sequence>
<comment type="caution">
    <text evidence="2">The sequence shown here is derived from an EMBL/GenBank/DDBJ whole genome shotgun (WGS) entry which is preliminary data.</text>
</comment>
<evidence type="ECO:0000313" key="2">
    <source>
        <dbReference type="EMBL" id="MDY5133644.1"/>
    </source>
</evidence>
<organism evidence="2 3">
    <name type="scientific">Actinotignum urinale</name>
    <dbReference type="NCBI Taxonomy" id="190146"/>
    <lineage>
        <taxon>Bacteria</taxon>
        <taxon>Bacillati</taxon>
        <taxon>Actinomycetota</taxon>
        <taxon>Actinomycetes</taxon>
        <taxon>Actinomycetales</taxon>
        <taxon>Actinomycetaceae</taxon>
        <taxon>Actinotignum</taxon>
    </lineage>
</organism>
<feature type="region of interest" description="Disordered" evidence="1">
    <location>
        <begin position="1"/>
        <end position="24"/>
    </location>
</feature>
<gene>
    <name evidence="2" type="ORF">R6G86_07810</name>
</gene>
<proteinExistence type="predicted"/>
<reference evidence="2 3" key="1">
    <citation type="submission" date="2023-10" db="EMBL/GenBank/DDBJ databases">
        <title>Whole Genome based description of the genera Actinobaculum and Actinotignum reveals a complex phylogenetic relationship within the species included in the genus Actinotignum.</title>
        <authorList>
            <person name="Jensen C.S."/>
            <person name="Dargis R."/>
            <person name="Kemp M."/>
            <person name="Christensen J.J."/>
        </authorList>
    </citation>
    <scope>NUCLEOTIDE SEQUENCE [LARGE SCALE GENOMIC DNA]</scope>
    <source>
        <strain evidence="2 3">SLA_B974</strain>
    </source>
</reference>
<protein>
    <submittedName>
        <fullName evidence="2">Uncharacterized protein</fullName>
    </submittedName>
</protein>
<dbReference type="RefSeq" id="WP_156825516.1">
    <property type="nucleotide sequence ID" value="NZ_JAWNFT010000001.1"/>
</dbReference>
<dbReference type="EMBL" id="JAWNGA010000015">
    <property type="protein sequence ID" value="MDY5133644.1"/>
    <property type="molecule type" value="Genomic_DNA"/>
</dbReference>
<name>A0ABU5G955_9ACTO</name>
<evidence type="ECO:0000256" key="1">
    <source>
        <dbReference type="SAM" id="MobiDB-lite"/>
    </source>
</evidence>
<accession>A0ABU5G955</accession>
<feature type="compositionally biased region" description="Gly residues" evidence="1">
    <location>
        <begin position="1"/>
        <end position="11"/>
    </location>
</feature>
<evidence type="ECO:0000313" key="3">
    <source>
        <dbReference type="Proteomes" id="UP001275049"/>
    </source>
</evidence>
<dbReference type="Proteomes" id="UP001275049">
    <property type="component" value="Unassembled WGS sequence"/>
</dbReference>
<keyword evidence="3" id="KW-1185">Reference proteome</keyword>